<sequence length="134" mass="14442">MAADAQSPLPSDLFPISTPTVGSFLSPGVPVRHPATSSLYLPAPIPDCPSDNTVCLLSKPHYFSSRLYSTGPTIPSSSRQTCLPIFPPTFVTQAKYSTIPVVAVISDRVFLPSPSKDRKSPFFRGSFHASSHHE</sequence>
<dbReference type="EMBL" id="CAAALY010117941">
    <property type="protein sequence ID" value="VEL31036.1"/>
    <property type="molecule type" value="Genomic_DNA"/>
</dbReference>
<reference evidence="1" key="1">
    <citation type="submission" date="2018-11" db="EMBL/GenBank/DDBJ databases">
        <authorList>
            <consortium name="Pathogen Informatics"/>
        </authorList>
    </citation>
    <scope>NUCLEOTIDE SEQUENCE</scope>
</reference>
<name>A0A3S5AJL2_9PLAT</name>
<evidence type="ECO:0000313" key="1">
    <source>
        <dbReference type="EMBL" id="VEL31036.1"/>
    </source>
</evidence>
<accession>A0A3S5AJL2</accession>
<dbReference type="Proteomes" id="UP000784294">
    <property type="component" value="Unassembled WGS sequence"/>
</dbReference>
<gene>
    <name evidence="1" type="ORF">PXEA_LOCUS24476</name>
</gene>
<protein>
    <submittedName>
        <fullName evidence="1">Uncharacterized protein</fullName>
    </submittedName>
</protein>
<proteinExistence type="predicted"/>
<keyword evidence="2" id="KW-1185">Reference proteome</keyword>
<comment type="caution">
    <text evidence="1">The sequence shown here is derived from an EMBL/GenBank/DDBJ whole genome shotgun (WGS) entry which is preliminary data.</text>
</comment>
<organism evidence="1 2">
    <name type="scientific">Protopolystoma xenopodis</name>
    <dbReference type="NCBI Taxonomy" id="117903"/>
    <lineage>
        <taxon>Eukaryota</taxon>
        <taxon>Metazoa</taxon>
        <taxon>Spiralia</taxon>
        <taxon>Lophotrochozoa</taxon>
        <taxon>Platyhelminthes</taxon>
        <taxon>Monogenea</taxon>
        <taxon>Polyopisthocotylea</taxon>
        <taxon>Polystomatidea</taxon>
        <taxon>Polystomatidae</taxon>
        <taxon>Protopolystoma</taxon>
    </lineage>
</organism>
<evidence type="ECO:0000313" key="2">
    <source>
        <dbReference type="Proteomes" id="UP000784294"/>
    </source>
</evidence>
<dbReference type="AlphaFoldDB" id="A0A3S5AJL2"/>